<keyword evidence="1" id="KW-0175">Coiled coil</keyword>
<organism evidence="2">
    <name type="scientific">Eucalyptus grandis</name>
    <name type="common">Flooded gum</name>
    <dbReference type="NCBI Taxonomy" id="71139"/>
    <lineage>
        <taxon>Eukaryota</taxon>
        <taxon>Viridiplantae</taxon>
        <taxon>Streptophyta</taxon>
        <taxon>Embryophyta</taxon>
        <taxon>Tracheophyta</taxon>
        <taxon>Spermatophyta</taxon>
        <taxon>Magnoliopsida</taxon>
        <taxon>eudicotyledons</taxon>
        <taxon>Gunneridae</taxon>
        <taxon>Pentapetalae</taxon>
        <taxon>rosids</taxon>
        <taxon>malvids</taxon>
        <taxon>Myrtales</taxon>
        <taxon>Myrtaceae</taxon>
        <taxon>Myrtoideae</taxon>
        <taxon>Eucalypteae</taxon>
        <taxon>Eucalyptus</taxon>
    </lineage>
</organism>
<reference evidence="2" key="1">
    <citation type="submission" date="2013-07" db="EMBL/GenBank/DDBJ databases">
        <title>The genome of Eucalyptus grandis.</title>
        <authorList>
            <person name="Schmutz J."/>
            <person name="Hayes R."/>
            <person name="Myburg A."/>
            <person name="Tuskan G."/>
            <person name="Grattapaglia D."/>
            <person name="Rokhsar D.S."/>
        </authorList>
    </citation>
    <scope>NUCLEOTIDE SEQUENCE</scope>
    <source>
        <tissue evidence="2">Leaf extractions</tissue>
    </source>
</reference>
<feature type="coiled-coil region" evidence="1">
    <location>
        <begin position="28"/>
        <end position="55"/>
    </location>
</feature>
<proteinExistence type="predicted"/>
<protein>
    <submittedName>
        <fullName evidence="2">Uncharacterized protein</fullName>
    </submittedName>
</protein>
<evidence type="ECO:0000313" key="2">
    <source>
        <dbReference type="EMBL" id="KCW71155.1"/>
    </source>
</evidence>
<dbReference type="Gramene" id="KCW71155">
    <property type="protein sequence ID" value="KCW71155"/>
    <property type="gene ID" value="EUGRSUZ_F04252"/>
</dbReference>
<sequence length="103" mass="11668">MDLASPLFELVKGLWGLASKPLGYIYNLKDNVRTLGEANENLKALSEDVKENVEREEGGGGARRTNQVENWLGKVQEFEGRVDQVLQEVREHDRIKCLSRCLP</sequence>
<dbReference type="EMBL" id="KK198758">
    <property type="protein sequence ID" value="KCW71155.1"/>
    <property type="molecule type" value="Genomic_DNA"/>
</dbReference>
<evidence type="ECO:0000256" key="1">
    <source>
        <dbReference type="SAM" id="Coils"/>
    </source>
</evidence>
<gene>
    <name evidence="2" type="ORF">EUGRSUZ_F04252</name>
</gene>
<accession>A0A059BZQ3</accession>
<dbReference type="AlphaFoldDB" id="A0A059BZQ3"/>
<name>A0A059BZQ3_EUCGR</name>
<dbReference type="InParanoid" id="A0A059BZQ3"/>